<sequence>MNTKKLTLLLMLALICGSASAGVIPFLGGAQQFAVLGAEAVTNTNATTLHGDLGVAPGSSLTGTGSITFASSGVIHQTDAIAIQAQLDARSSYDRLAALSGGIDLSGQDLGNVGVLASGVYRFSSSAALTGTLTIDFANDPNGIIIVQIGSTLITAANSVVNVVNGTSTNGIYFQVGSSATLGADAVFAGNILAQQSVTFGSASSIACGRALALGAAVTMIGNTVSSNCNAYAPTTLADDYGSAGYSGFGAAALPPVEVPEPASLALFGLGLCAAGLLRTRRRAG</sequence>
<organism evidence="5 6">
    <name type="scientific">Massilia niabensis</name>
    <dbReference type="NCBI Taxonomy" id="544910"/>
    <lineage>
        <taxon>Bacteria</taxon>
        <taxon>Pseudomonadati</taxon>
        <taxon>Pseudomonadota</taxon>
        <taxon>Betaproteobacteria</taxon>
        <taxon>Burkholderiales</taxon>
        <taxon>Oxalobacteraceae</taxon>
        <taxon>Telluria group</taxon>
        <taxon>Massilia</taxon>
    </lineage>
</organism>
<evidence type="ECO:0000313" key="6">
    <source>
        <dbReference type="Proteomes" id="UP001596050"/>
    </source>
</evidence>
<feature type="signal peptide" evidence="3">
    <location>
        <begin position="1"/>
        <end position="21"/>
    </location>
</feature>
<dbReference type="InterPro" id="IPR021884">
    <property type="entry name" value="Ice-bd_prot"/>
</dbReference>
<accession>A0ABW0L5T8</accession>
<protein>
    <submittedName>
        <fullName evidence="5">DUF3494 domain-containing protein</fullName>
    </submittedName>
</protein>
<evidence type="ECO:0000256" key="3">
    <source>
        <dbReference type="SAM" id="SignalP"/>
    </source>
</evidence>
<feature type="chain" id="PRO_5046046094" evidence="3">
    <location>
        <begin position="22"/>
        <end position="285"/>
    </location>
</feature>
<gene>
    <name evidence="5" type="ORF">ACFPN5_14750</name>
</gene>
<dbReference type="EMBL" id="JBHSMU010000015">
    <property type="protein sequence ID" value="MFC5461069.1"/>
    <property type="molecule type" value="Genomic_DNA"/>
</dbReference>
<dbReference type="Pfam" id="PF07589">
    <property type="entry name" value="PEP-CTERM"/>
    <property type="match status" value="1"/>
</dbReference>
<dbReference type="InterPro" id="IPR013424">
    <property type="entry name" value="Ice-binding_C"/>
</dbReference>
<reference evidence="6" key="1">
    <citation type="journal article" date="2019" name="Int. J. Syst. Evol. Microbiol.">
        <title>The Global Catalogue of Microorganisms (GCM) 10K type strain sequencing project: providing services to taxonomists for standard genome sequencing and annotation.</title>
        <authorList>
            <consortium name="The Broad Institute Genomics Platform"/>
            <consortium name="The Broad Institute Genome Sequencing Center for Infectious Disease"/>
            <person name="Wu L."/>
            <person name="Ma J."/>
        </authorList>
    </citation>
    <scope>NUCLEOTIDE SEQUENCE [LARGE SCALE GENOMIC DNA]</scope>
    <source>
        <strain evidence="6">KACC 12649</strain>
    </source>
</reference>
<dbReference type="RefSeq" id="WP_379784510.1">
    <property type="nucleotide sequence ID" value="NZ_JBHSMU010000015.1"/>
</dbReference>
<name>A0ABW0L5T8_9BURK</name>
<comment type="similarity">
    <text evidence="1">Belongs to the ice-binding protein family.</text>
</comment>
<evidence type="ECO:0000256" key="2">
    <source>
        <dbReference type="ARBA" id="ARBA00022729"/>
    </source>
</evidence>
<evidence type="ECO:0000259" key="4">
    <source>
        <dbReference type="Pfam" id="PF07589"/>
    </source>
</evidence>
<dbReference type="NCBIfam" id="TIGR02595">
    <property type="entry name" value="PEP_CTERM"/>
    <property type="match status" value="1"/>
</dbReference>
<comment type="caution">
    <text evidence="5">The sequence shown here is derived from an EMBL/GenBank/DDBJ whole genome shotgun (WGS) entry which is preliminary data.</text>
</comment>
<keyword evidence="2 3" id="KW-0732">Signal</keyword>
<feature type="domain" description="Ice-binding protein C-terminal" evidence="4">
    <location>
        <begin position="259"/>
        <end position="282"/>
    </location>
</feature>
<dbReference type="Proteomes" id="UP001596050">
    <property type="component" value="Unassembled WGS sequence"/>
</dbReference>
<dbReference type="Pfam" id="PF11999">
    <property type="entry name" value="Ice_binding"/>
    <property type="match status" value="1"/>
</dbReference>
<evidence type="ECO:0000313" key="5">
    <source>
        <dbReference type="EMBL" id="MFC5461069.1"/>
    </source>
</evidence>
<evidence type="ECO:0000256" key="1">
    <source>
        <dbReference type="ARBA" id="ARBA00005445"/>
    </source>
</evidence>
<proteinExistence type="inferred from homology"/>
<keyword evidence="6" id="KW-1185">Reference proteome</keyword>